<gene>
    <name evidence="1" type="ORF">Y1Q_0016653</name>
</gene>
<proteinExistence type="predicted"/>
<accession>A0A151P1C5</accession>
<dbReference type="EMBL" id="AKHW03001328">
    <property type="protein sequence ID" value="KYO42881.1"/>
    <property type="molecule type" value="Genomic_DNA"/>
</dbReference>
<evidence type="ECO:0000313" key="2">
    <source>
        <dbReference type="Proteomes" id="UP000050525"/>
    </source>
</evidence>
<protein>
    <submittedName>
        <fullName evidence="1">Uncharacterized protein</fullName>
    </submittedName>
</protein>
<comment type="caution">
    <text evidence="1">The sequence shown here is derived from an EMBL/GenBank/DDBJ whole genome shotgun (WGS) entry which is preliminary data.</text>
</comment>
<evidence type="ECO:0000313" key="1">
    <source>
        <dbReference type="EMBL" id="KYO42881.1"/>
    </source>
</evidence>
<organism evidence="1 2">
    <name type="scientific">Alligator mississippiensis</name>
    <name type="common">American alligator</name>
    <dbReference type="NCBI Taxonomy" id="8496"/>
    <lineage>
        <taxon>Eukaryota</taxon>
        <taxon>Metazoa</taxon>
        <taxon>Chordata</taxon>
        <taxon>Craniata</taxon>
        <taxon>Vertebrata</taxon>
        <taxon>Euteleostomi</taxon>
        <taxon>Archelosauria</taxon>
        <taxon>Archosauria</taxon>
        <taxon>Crocodylia</taxon>
        <taxon>Alligatoridae</taxon>
        <taxon>Alligatorinae</taxon>
        <taxon>Alligator</taxon>
    </lineage>
</organism>
<dbReference type="Proteomes" id="UP000050525">
    <property type="component" value="Unassembled WGS sequence"/>
</dbReference>
<reference evidence="1 2" key="1">
    <citation type="journal article" date="2012" name="Genome Biol.">
        <title>Sequencing three crocodilian genomes to illuminate the evolution of archosaurs and amniotes.</title>
        <authorList>
            <person name="St John J.A."/>
            <person name="Braun E.L."/>
            <person name="Isberg S.R."/>
            <person name="Miles L.G."/>
            <person name="Chong A.Y."/>
            <person name="Gongora J."/>
            <person name="Dalzell P."/>
            <person name="Moran C."/>
            <person name="Bed'hom B."/>
            <person name="Abzhanov A."/>
            <person name="Burgess S.C."/>
            <person name="Cooksey A.M."/>
            <person name="Castoe T.A."/>
            <person name="Crawford N.G."/>
            <person name="Densmore L.D."/>
            <person name="Drew J.C."/>
            <person name="Edwards S.V."/>
            <person name="Faircloth B.C."/>
            <person name="Fujita M.K."/>
            <person name="Greenwold M.J."/>
            <person name="Hoffmann F.G."/>
            <person name="Howard J.M."/>
            <person name="Iguchi T."/>
            <person name="Janes D.E."/>
            <person name="Khan S.Y."/>
            <person name="Kohno S."/>
            <person name="de Koning A.J."/>
            <person name="Lance S.L."/>
            <person name="McCarthy F.M."/>
            <person name="McCormack J.E."/>
            <person name="Merchant M.E."/>
            <person name="Peterson D.G."/>
            <person name="Pollock D.D."/>
            <person name="Pourmand N."/>
            <person name="Raney B.J."/>
            <person name="Roessler K.A."/>
            <person name="Sanford J.R."/>
            <person name="Sawyer R.H."/>
            <person name="Schmidt C.J."/>
            <person name="Triplett E.W."/>
            <person name="Tuberville T.D."/>
            <person name="Venegas-Anaya M."/>
            <person name="Howard J.T."/>
            <person name="Jarvis E.D."/>
            <person name="Guillette L.J.Jr."/>
            <person name="Glenn T.C."/>
            <person name="Green R.E."/>
            <person name="Ray D.A."/>
        </authorList>
    </citation>
    <scope>NUCLEOTIDE SEQUENCE [LARGE SCALE GENOMIC DNA]</scope>
    <source>
        <strain evidence="1">KSC_2009_1</strain>
    </source>
</reference>
<name>A0A151P1C5_ALLMI</name>
<sequence length="136" mass="14741">MSLLQPVPETSVHASLPLSWPSDALDASSGCQRVDLTQGRGCCSLRQEVSRAQCSLCQLVRVPRRRRRKETDHRATRCTDAPLPNALVLQSKAPCCGLFLGASAGPSWTRCSRAAVQHPQRSWGESSHCCGLSVLS</sequence>
<keyword evidence="2" id="KW-1185">Reference proteome</keyword>
<dbReference type="AlphaFoldDB" id="A0A151P1C5"/>